<dbReference type="Proteomes" id="UP000011014">
    <property type="component" value="Unassembled WGS sequence"/>
</dbReference>
<evidence type="ECO:0000256" key="4">
    <source>
        <dbReference type="PROSITE-ProRule" id="PRU00176"/>
    </source>
</evidence>
<proteinExistence type="predicted"/>
<dbReference type="InterPro" id="IPR000504">
    <property type="entry name" value="RRM_dom"/>
</dbReference>
<dbReference type="Pfam" id="PF00076">
    <property type="entry name" value="RRM_1"/>
    <property type="match status" value="1"/>
</dbReference>
<name>E4Y9N6_OIKDI</name>
<comment type="subcellular location">
    <subcellularLocation>
        <location evidence="1">Nucleus</location>
    </subcellularLocation>
</comment>
<evidence type="ECO:0000313" key="6">
    <source>
        <dbReference type="EMBL" id="CBY32273.1"/>
    </source>
</evidence>
<dbReference type="CDD" id="cd12420">
    <property type="entry name" value="RRM_RBPMS_like"/>
    <property type="match status" value="1"/>
</dbReference>
<evidence type="ECO:0000259" key="5">
    <source>
        <dbReference type="PROSITE" id="PS50102"/>
    </source>
</evidence>
<dbReference type="SMART" id="SM00360">
    <property type="entry name" value="RRM"/>
    <property type="match status" value="1"/>
</dbReference>
<sequence length="317" mass="35660">MTRERAPARCLLRHCIKRCLKNIDDICKCYKWFEDLENLEKETAKRRSPITKIDPAMTTKADHENGDYKSHESYQNDEVRTLFVSGLPSDVKQRELRLLFRPYKGFESAVLKFPQKPGKVYPIAPVAFVTFKSKAEAQVPKEELQGEKFDNDNPTTLRLEFAKSNTKNRMKSLKELDTTAFPMMMSTGTGMFDPLILPADIGASVQGTGLNSAGMPRGVKRGRLDNFRAHPFTRPVEFPAANFLQMGQVPMMMPQVTMANTVMQAQNAMMAKNGLIQMAPSNPMSYHGFAKARVTSPNGAVEFTDANGTKYFAQNEQ</sequence>
<evidence type="ECO:0000256" key="1">
    <source>
        <dbReference type="ARBA" id="ARBA00004123"/>
    </source>
</evidence>
<reference evidence="6" key="1">
    <citation type="journal article" date="2010" name="Science">
        <title>Plasticity of animal genome architecture unmasked by rapid evolution of a pelagic tunicate.</title>
        <authorList>
            <person name="Denoeud F."/>
            <person name="Henriet S."/>
            <person name="Mungpakdee S."/>
            <person name="Aury J.M."/>
            <person name="Da Silva C."/>
            <person name="Brinkmann H."/>
            <person name="Mikhaleva J."/>
            <person name="Olsen L.C."/>
            <person name="Jubin C."/>
            <person name="Canestro C."/>
            <person name="Bouquet J.M."/>
            <person name="Danks G."/>
            <person name="Poulain J."/>
            <person name="Campsteijn C."/>
            <person name="Adamski M."/>
            <person name="Cross I."/>
            <person name="Yadetie F."/>
            <person name="Muffato M."/>
            <person name="Louis A."/>
            <person name="Butcher S."/>
            <person name="Tsagkogeorga G."/>
            <person name="Konrad A."/>
            <person name="Singh S."/>
            <person name="Jensen M.F."/>
            <person name="Cong E.H."/>
            <person name="Eikeseth-Otteraa H."/>
            <person name="Noel B."/>
            <person name="Anthouard V."/>
            <person name="Porcel B.M."/>
            <person name="Kachouri-Lafond R."/>
            <person name="Nishino A."/>
            <person name="Ugolini M."/>
            <person name="Chourrout P."/>
            <person name="Nishida H."/>
            <person name="Aasland R."/>
            <person name="Huzurbazar S."/>
            <person name="Westhof E."/>
            <person name="Delsuc F."/>
            <person name="Lehrach H."/>
            <person name="Reinhardt R."/>
            <person name="Weissenbach J."/>
            <person name="Roy S.W."/>
            <person name="Artiguenave F."/>
            <person name="Postlethwait J.H."/>
            <person name="Manak J.R."/>
            <person name="Thompson E.M."/>
            <person name="Jaillon O."/>
            <person name="Du Pasquier L."/>
            <person name="Boudinot P."/>
            <person name="Liberles D.A."/>
            <person name="Volff J.N."/>
            <person name="Philippe H."/>
            <person name="Lenhard B."/>
            <person name="Roest Crollius H."/>
            <person name="Wincker P."/>
            <person name="Chourrout D."/>
        </authorList>
    </citation>
    <scope>NUCLEOTIDE SEQUENCE [LARGE SCALE GENOMIC DNA]</scope>
</reference>
<dbReference type="Gene3D" id="3.30.70.330">
    <property type="match status" value="1"/>
</dbReference>
<evidence type="ECO:0000256" key="2">
    <source>
        <dbReference type="ARBA" id="ARBA00022884"/>
    </source>
</evidence>
<dbReference type="PANTHER" id="PTHR10501">
    <property type="entry name" value="U1 SMALL NUCLEAR RIBONUCLEOPROTEIN A/U2 SMALL NUCLEAR RIBONUCLEOPROTEIN B"/>
    <property type="match status" value="1"/>
</dbReference>
<evidence type="ECO:0000256" key="3">
    <source>
        <dbReference type="ARBA" id="ARBA00023242"/>
    </source>
</evidence>
<gene>
    <name evidence="6" type="ORF">GSOID_T00030693001</name>
</gene>
<accession>E4Y9N6</accession>
<dbReference type="GO" id="GO:0003723">
    <property type="term" value="F:RNA binding"/>
    <property type="evidence" value="ECO:0007669"/>
    <property type="project" value="UniProtKB-UniRule"/>
</dbReference>
<dbReference type="FunFam" id="3.30.70.330:FF:000037">
    <property type="entry name" value="RNA-binding protein with multiple splicing 2"/>
    <property type="match status" value="1"/>
</dbReference>
<protein>
    <recommendedName>
        <fullName evidence="5">RRM domain-containing protein</fullName>
    </recommendedName>
</protein>
<dbReference type="InterPro" id="IPR012677">
    <property type="entry name" value="Nucleotide-bd_a/b_plait_sf"/>
</dbReference>
<keyword evidence="3" id="KW-0539">Nucleus</keyword>
<dbReference type="InterPro" id="IPR035979">
    <property type="entry name" value="RBD_domain_sf"/>
</dbReference>
<dbReference type="GO" id="GO:0005634">
    <property type="term" value="C:nucleus"/>
    <property type="evidence" value="ECO:0007669"/>
    <property type="project" value="UniProtKB-SubCell"/>
</dbReference>
<dbReference type="PROSITE" id="PS50102">
    <property type="entry name" value="RRM"/>
    <property type="match status" value="1"/>
</dbReference>
<dbReference type="SUPFAM" id="SSF54928">
    <property type="entry name" value="RNA-binding domain, RBD"/>
    <property type="match status" value="1"/>
</dbReference>
<keyword evidence="2 4" id="KW-0694">RNA-binding</keyword>
<dbReference type="EMBL" id="FN654341">
    <property type="protein sequence ID" value="CBY32273.1"/>
    <property type="molecule type" value="Genomic_DNA"/>
</dbReference>
<dbReference type="AlphaFoldDB" id="E4Y9N6"/>
<organism evidence="6">
    <name type="scientific">Oikopleura dioica</name>
    <name type="common">Tunicate</name>
    <dbReference type="NCBI Taxonomy" id="34765"/>
    <lineage>
        <taxon>Eukaryota</taxon>
        <taxon>Metazoa</taxon>
        <taxon>Chordata</taxon>
        <taxon>Tunicata</taxon>
        <taxon>Appendicularia</taxon>
        <taxon>Copelata</taxon>
        <taxon>Oikopleuridae</taxon>
        <taxon>Oikopleura</taxon>
    </lineage>
</organism>
<feature type="domain" description="RRM" evidence="5">
    <location>
        <begin position="80"/>
        <end position="164"/>
    </location>
</feature>